<comment type="subcellular location">
    <subcellularLocation>
        <location evidence="1 9">Cytoplasm</location>
    </subcellularLocation>
</comment>
<evidence type="ECO:0000256" key="8">
    <source>
        <dbReference type="ARBA" id="ARBA00023163"/>
    </source>
</evidence>
<evidence type="ECO:0000256" key="7">
    <source>
        <dbReference type="ARBA" id="ARBA00023159"/>
    </source>
</evidence>
<evidence type="ECO:0000256" key="5">
    <source>
        <dbReference type="ARBA" id="ARBA00023015"/>
    </source>
</evidence>
<keyword evidence="7 9" id="KW-0010">Activator</keyword>
<gene>
    <name evidence="12" type="ORF">EV652_101742</name>
</gene>
<dbReference type="Gene3D" id="3.40.50.2300">
    <property type="match status" value="1"/>
</dbReference>
<dbReference type="GO" id="GO:0000156">
    <property type="term" value="F:phosphorelay response regulator activity"/>
    <property type="evidence" value="ECO:0007669"/>
    <property type="project" value="TreeGrafter"/>
</dbReference>
<evidence type="ECO:0000313" key="13">
    <source>
        <dbReference type="Proteomes" id="UP000294508"/>
    </source>
</evidence>
<dbReference type="EMBL" id="SLWN01000001">
    <property type="protein sequence ID" value="TCO35856.1"/>
    <property type="molecule type" value="Genomic_DNA"/>
</dbReference>
<reference evidence="12 13" key="1">
    <citation type="journal article" date="2015" name="Stand. Genomic Sci.">
        <title>Genomic Encyclopedia of Bacterial and Archaeal Type Strains, Phase III: the genomes of soil and plant-associated and newly described type strains.</title>
        <authorList>
            <person name="Whitman W.B."/>
            <person name="Woyke T."/>
            <person name="Klenk H.P."/>
            <person name="Zhou Y."/>
            <person name="Lilburn T.G."/>
            <person name="Beck B.J."/>
            <person name="De Vos P."/>
            <person name="Vandamme P."/>
            <person name="Eisen J.A."/>
            <person name="Garrity G."/>
            <person name="Hugenholtz P."/>
            <person name="Kyrpides N.C."/>
        </authorList>
    </citation>
    <scope>NUCLEOTIDE SEQUENCE [LARGE SCALE GENOMIC DNA]</scope>
    <source>
        <strain evidence="12 13">VKM Ac-2572</strain>
    </source>
</reference>
<dbReference type="InterPro" id="IPR051271">
    <property type="entry name" value="2C-system_Tx_regulators"/>
</dbReference>
<dbReference type="PROSITE" id="PS50110">
    <property type="entry name" value="RESPONSE_REGULATORY"/>
    <property type="match status" value="1"/>
</dbReference>
<evidence type="ECO:0000313" key="12">
    <source>
        <dbReference type="EMBL" id="TCO35856.1"/>
    </source>
</evidence>
<dbReference type="GO" id="GO:0005737">
    <property type="term" value="C:cytoplasm"/>
    <property type="evidence" value="ECO:0007669"/>
    <property type="project" value="UniProtKB-SubCell"/>
</dbReference>
<name>A0A4R2HXD6_9ACTN</name>
<evidence type="ECO:0000256" key="1">
    <source>
        <dbReference type="ARBA" id="ARBA00004496"/>
    </source>
</evidence>
<keyword evidence="6 9" id="KW-0238">DNA-binding</keyword>
<keyword evidence="8 9" id="KW-0804">Transcription</keyword>
<dbReference type="PIRSF" id="PIRSF006171">
    <property type="entry name" value="RR_citrat_malat"/>
    <property type="match status" value="1"/>
</dbReference>
<feature type="domain" description="Response regulatory" evidence="11">
    <location>
        <begin position="3"/>
        <end position="121"/>
    </location>
</feature>
<dbReference type="InterPro" id="IPR005471">
    <property type="entry name" value="Tscrpt_reg_IclR_N"/>
</dbReference>
<dbReference type="PANTHER" id="PTHR45526">
    <property type="entry name" value="TRANSCRIPTIONAL REGULATORY PROTEIN DPIA"/>
    <property type="match status" value="1"/>
</dbReference>
<dbReference type="Proteomes" id="UP000294508">
    <property type="component" value="Unassembled WGS sequence"/>
</dbReference>
<dbReference type="InterPro" id="IPR024187">
    <property type="entry name" value="Sig_transdc_resp-reg_cit/mal"/>
</dbReference>
<proteinExistence type="predicted"/>
<dbReference type="SMART" id="SM00448">
    <property type="entry name" value="REC"/>
    <property type="match status" value="1"/>
</dbReference>
<dbReference type="CDD" id="cd19925">
    <property type="entry name" value="REC_citrate_TCS"/>
    <property type="match status" value="1"/>
</dbReference>
<dbReference type="SUPFAM" id="SSF52172">
    <property type="entry name" value="CheY-like"/>
    <property type="match status" value="1"/>
</dbReference>
<dbReference type="InterPro" id="IPR011006">
    <property type="entry name" value="CheY-like_superfamily"/>
</dbReference>
<evidence type="ECO:0000256" key="3">
    <source>
        <dbReference type="ARBA" id="ARBA00022553"/>
    </source>
</evidence>
<sequence length="227" mass="25129">MIQVLVVDDDFMVARLHSSVVSRQPGFEVVGAARNGTEALAAVRSLRPDLVLLDIHLPDMSGLEVLRRFRESSADYPVDVIVISAARDLDSLRTALRGGVFQYLVKPFEIESLRSKLTEYAEHRSELQRLTDIDQAEVDRVFRAQGSRGPSTAPKGISPETTDLVVQALGDAPDDGMSASDCAAVTGLSRSSTRRYLEHLVTIGKAEMRPRYGVAGRPERRYHLLRR</sequence>
<dbReference type="PANTHER" id="PTHR45526:SF1">
    <property type="entry name" value="TRANSCRIPTIONAL REGULATORY PROTEIN DCUR-RELATED"/>
    <property type="match status" value="1"/>
</dbReference>
<evidence type="ECO:0000256" key="4">
    <source>
        <dbReference type="ARBA" id="ARBA00023012"/>
    </source>
</evidence>
<keyword evidence="13" id="KW-1185">Reference proteome</keyword>
<dbReference type="SUPFAM" id="SSF46785">
    <property type="entry name" value="Winged helix' DNA-binding domain"/>
    <property type="match status" value="1"/>
</dbReference>
<protein>
    <recommendedName>
        <fullName evidence="9">Transcriptional regulatory protein</fullName>
    </recommendedName>
</protein>
<dbReference type="InterPro" id="IPR036390">
    <property type="entry name" value="WH_DNA-bd_sf"/>
</dbReference>
<organism evidence="12 13">
    <name type="scientific">Kribbella steppae</name>
    <dbReference type="NCBI Taxonomy" id="2512223"/>
    <lineage>
        <taxon>Bacteria</taxon>
        <taxon>Bacillati</taxon>
        <taxon>Actinomycetota</taxon>
        <taxon>Actinomycetes</taxon>
        <taxon>Propionibacteriales</taxon>
        <taxon>Kribbellaceae</taxon>
        <taxon>Kribbella</taxon>
    </lineage>
</organism>
<keyword evidence="2 9" id="KW-0963">Cytoplasm</keyword>
<evidence type="ECO:0000259" key="11">
    <source>
        <dbReference type="PROSITE" id="PS50110"/>
    </source>
</evidence>
<dbReference type="InterPro" id="IPR001789">
    <property type="entry name" value="Sig_transdc_resp-reg_receiver"/>
</dbReference>
<dbReference type="GO" id="GO:0003677">
    <property type="term" value="F:DNA binding"/>
    <property type="evidence" value="ECO:0007669"/>
    <property type="project" value="UniProtKB-KW"/>
</dbReference>
<evidence type="ECO:0000256" key="10">
    <source>
        <dbReference type="PROSITE-ProRule" id="PRU00169"/>
    </source>
</evidence>
<dbReference type="Pfam" id="PF00072">
    <property type="entry name" value="Response_reg"/>
    <property type="match status" value="1"/>
</dbReference>
<dbReference type="Pfam" id="PF09339">
    <property type="entry name" value="HTH_IclR"/>
    <property type="match status" value="1"/>
</dbReference>
<keyword evidence="3 10" id="KW-0597">Phosphoprotein</keyword>
<keyword evidence="5 9" id="KW-0805">Transcription regulation</keyword>
<accession>A0A4R2HXD6</accession>
<dbReference type="AlphaFoldDB" id="A0A4R2HXD6"/>
<dbReference type="RefSeq" id="WP_199237978.1">
    <property type="nucleotide sequence ID" value="NZ_SLWN01000001.1"/>
</dbReference>
<keyword evidence="4 9" id="KW-0902">Two-component regulatory system</keyword>
<comment type="caution">
    <text evidence="12">The sequence shown here is derived from an EMBL/GenBank/DDBJ whole genome shotgun (WGS) entry which is preliminary data.</text>
</comment>
<evidence type="ECO:0000256" key="2">
    <source>
        <dbReference type="ARBA" id="ARBA00022490"/>
    </source>
</evidence>
<dbReference type="GO" id="GO:0003700">
    <property type="term" value="F:DNA-binding transcription factor activity"/>
    <property type="evidence" value="ECO:0007669"/>
    <property type="project" value="InterPro"/>
</dbReference>
<feature type="modified residue" description="4-aspartylphosphate" evidence="10">
    <location>
        <position position="54"/>
    </location>
</feature>
<evidence type="ECO:0000256" key="9">
    <source>
        <dbReference type="PIRNR" id="PIRNR006171"/>
    </source>
</evidence>
<evidence type="ECO:0000256" key="6">
    <source>
        <dbReference type="ARBA" id="ARBA00023125"/>
    </source>
</evidence>